<keyword evidence="3" id="KW-0460">Magnesium</keyword>
<keyword evidence="5" id="KW-1185">Reference proteome</keyword>
<dbReference type="PANTHER" id="PTHR43028">
    <property type="entry name" value="3'(2'),5'-BISPHOSPHATE NUCLEOTIDASE 1"/>
    <property type="match status" value="1"/>
</dbReference>
<dbReference type="GO" id="GO:0046872">
    <property type="term" value="F:metal ion binding"/>
    <property type="evidence" value="ECO:0007669"/>
    <property type="project" value="UniProtKB-KW"/>
</dbReference>
<dbReference type="OrthoDB" id="411145at2759"/>
<feature type="binding site" evidence="3">
    <location>
        <position position="71"/>
    </location>
    <ligand>
        <name>Mg(2+)</name>
        <dbReference type="ChEBI" id="CHEBI:18420"/>
        <label>1</label>
        <note>catalytic</note>
    </ligand>
</feature>
<comment type="similarity">
    <text evidence="1">Belongs to the inositol monophosphatase superfamily.</text>
</comment>
<evidence type="ECO:0000313" key="5">
    <source>
        <dbReference type="Proteomes" id="UP000660262"/>
    </source>
</evidence>
<feature type="binding site" evidence="3">
    <location>
        <position position="120"/>
    </location>
    <ligand>
        <name>Mg(2+)</name>
        <dbReference type="ChEBI" id="CHEBI:18420"/>
        <label>1</label>
        <note>catalytic</note>
    </ligand>
</feature>
<dbReference type="PANTHER" id="PTHR43028:SF5">
    <property type="entry name" value="3'(2'),5'-BISPHOSPHATE NUCLEOTIDASE 1"/>
    <property type="match status" value="1"/>
</dbReference>
<dbReference type="AlphaFoldDB" id="A0A830I1X9"/>
<dbReference type="Proteomes" id="UP000660262">
    <property type="component" value="Unassembled WGS sequence"/>
</dbReference>
<evidence type="ECO:0000256" key="2">
    <source>
        <dbReference type="ARBA" id="ARBA00012633"/>
    </source>
</evidence>
<evidence type="ECO:0000313" key="4">
    <source>
        <dbReference type="EMBL" id="GHP11167.1"/>
    </source>
</evidence>
<dbReference type="Gene3D" id="3.30.540.10">
    <property type="entry name" value="Fructose-1,6-Bisphosphatase, subunit A, domain 1"/>
    <property type="match status" value="1"/>
</dbReference>
<organism evidence="4 5">
    <name type="scientific">Pycnococcus provasolii</name>
    <dbReference type="NCBI Taxonomy" id="41880"/>
    <lineage>
        <taxon>Eukaryota</taxon>
        <taxon>Viridiplantae</taxon>
        <taxon>Chlorophyta</taxon>
        <taxon>Pseudoscourfieldiophyceae</taxon>
        <taxon>Pseudoscourfieldiales</taxon>
        <taxon>Pycnococcaceae</taxon>
        <taxon>Pycnococcus</taxon>
    </lineage>
</organism>
<feature type="binding site" evidence="3">
    <location>
        <position position="118"/>
    </location>
    <ligand>
        <name>Mg(2+)</name>
        <dbReference type="ChEBI" id="CHEBI:18420"/>
        <label>1</label>
        <note>catalytic</note>
    </ligand>
</feature>
<dbReference type="Pfam" id="PF00459">
    <property type="entry name" value="Inositol_P"/>
    <property type="match status" value="1"/>
</dbReference>
<comment type="caution">
    <text evidence="4">The sequence shown here is derived from an EMBL/GenBank/DDBJ whole genome shotgun (WGS) entry which is preliminary data.</text>
</comment>
<gene>
    <name evidence="4" type="ORF">PPROV_000989700</name>
</gene>
<protein>
    <recommendedName>
        <fullName evidence="2">3'(2'),5'-bisphosphate nucleotidase</fullName>
        <ecNumber evidence="2">3.1.3.7</ecNumber>
    </recommendedName>
</protein>
<reference evidence="4" key="1">
    <citation type="submission" date="2020-10" db="EMBL/GenBank/DDBJ databases">
        <title>Unveiling of a novel bifunctional photoreceptor, Dualchrome1, isolated from a cosmopolitan green alga.</title>
        <authorList>
            <person name="Suzuki S."/>
            <person name="Kawachi M."/>
        </authorList>
    </citation>
    <scope>NUCLEOTIDE SEQUENCE</scope>
    <source>
        <strain evidence="4">NIES 2893</strain>
    </source>
</reference>
<keyword evidence="3" id="KW-0479">Metal-binding</keyword>
<accession>A0A830I1X9</accession>
<name>A0A830I1X9_9CHLO</name>
<dbReference type="Gene3D" id="3.40.190.80">
    <property type="match status" value="1"/>
</dbReference>
<evidence type="ECO:0000256" key="3">
    <source>
        <dbReference type="PIRSR" id="PIRSR600760-2"/>
    </source>
</evidence>
<sequence>MALLVALAHESNDIIRDVAQSDDLGVIDKKLAPETIRSQLGDLQTEADRRVEARILDVLRAQYPFVRIIAEEETETQQTAAAGDVSTAPPPTVDGEVEQMPWNGNTPVESSRVVVYVDPLDGTNEFASGNFELCTTLLGVCVDGKPMGGVIGQAFFNLRRDEDGKAHRDDLAATPGRVVYGGPGVGVHGLEEESRSSASTSPQLIVGLNRGVRDERIEPAMEKLKSSLPSDQSIRISRGSASGWHCLQLMEQKHDVYLHLRAGTKKWDTAPGEAILDAMGGRLTNVAGERYQYDGNHHKNISGVVASLCNETHATALSAIEGVVAQYVRDTDDPSVRKV</sequence>
<evidence type="ECO:0000256" key="1">
    <source>
        <dbReference type="ARBA" id="ARBA00009759"/>
    </source>
</evidence>
<proteinExistence type="inferred from homology"/>
<feature type="binding site" evidence="3">
    <location>
        <position position="121"/>
    </location>
    <ligand>
        <name>Mg(2+)</name>
        <dbReference type="ChEBI" id="CHEBI:18420"/>
        <label>1</label>
        <note>catalytic</note>
    </ligand>
</feature>
<dbReference type="InterPro" id="IPR000760">
    <property type="entry name" value="Inositol_monophosphatase-like"/>
</dbReference>
<dbReference type="InterPro" id="IPR050725">
    <property type="entry name" value="CysQ/Inositol_MonoPase"/>
</dbReference>
<dbReference type="EC" id="3.1.3.7" evidence="2"/>
<dbReference type="GO" id="GO:0008441">
    <property type="term" value="F:3'(2'),5'-bisphosphate nucleotidase activity"/>
    <property type="evidence" value="ECO:0007669"/>
    <property type="project" value="UniProtKB-EC"/>
</dbReference>
<comment type="cofactor">
    <cofactor evidence="3">
        <name>Mg(2+)</name>
        <dbReference type="ChEBI" id="CHEBI:18420"/>
    </cofactor>
</comment>
<dbReference type="PRINTS" id="PR00377">
    <property type="entry name" value="IMPHPHTASES"/>
</dbReference>
<feature type="binding site" evidence="3">
    <location>
        <position position="268"/>
    </location>
    <ligand>
        <name>Mg(2+)</name>
        <dbReference type="ChEBI" id="CHEBI:18420"/>
        <label>1</label>
        <note>catalytic</note>
    </ligand>
</feature>
<dbReference type="SUPFAM" id="SSF56655">
    <property type="entry name" value="Carbohydrate phosphatase"/>
    <property type="match status" value="1"/>
</dbReference>
<dbReference type="EMBL" id="BNJQ01000033">
    <property type="protein sequence ID" value="GHP11167.1"/>
    <property type="molecule type" value="Genomic_DNA"/>
</dbReference>